<feature type="transmembrane region" description="Helical" evidence="1">
    <location>
        <begin position="41"/>
        <end position="62"/>
    </location>
</feature>
<evidence type="ECO:0000256" key="1">
    <source>
        <dbReference type="SAM" id="Phobius"/>
    </source>
</evidence>
<comment type="caution">
    <text evidence="2">The sequence shown here is derived from an EMBL/GenBank/DDBJ whole genome shotgun (WGS) entry which is preliminary data.</text>
</comment>
<name>A0A841NHP2_9FLAO</name>
<dbReference type="EMBL" id="JACHLC010000001">
    <property type="protein sequence ID" value="MBB6370819.1"/>
    <property type="molecule type" value="Genomic_DNA"/>
</dbReference>
<reference evidence="2 3" key="1">
    <citation type="submission" date="2020-08" db="EMBL/GenBank/DDBJ databases">
        <title>Functional genomics of gut bacteria from endangered species of beetles.</title>
        <authorList>
            <person name="Carlos-Shanley C."/>
        </authorList>
    </citation>
    <scope>NUCLEOTIDE SEQUENCE [LARGE SCALE GENOMIC DNA]</scope>
    <source>
        <strain evidence="2 3">S00136</strain>
    </source>
</reference>
<accession>A0A841NHP2</accession>
<gene>
    <name evidence="2" type="ORF">HNP36_001872</name>
</gene>
<sequence length="93" mass="11159">MKNLVKHIIIRCIILLVPYLGFYFMYAESGFKGQTYDLDEIPLYVFFAVAVYVFLEGFFWLYKKNNTKFLANLCILVFMALLYFILPHRTYFN</sequence>
<dbReference type="Proteomes" id="UP000589738">
    <property type="component" value="Unassembled WGS sequence"/>
</dbReference>
<keyword evidence="1" id="KW-0812">Transmembrane</keyword>
<evidence type="ECO:0000313" key="2">
    <source>
        <dbReference type="EMBL" id="MBB6370819.1"/>
    </source>
</evidence>
<protein>
    <submittedName>
        <fullName evidence="2">Uncharacterized protein</fullName>
    </submittedName>
</protein>
<proteinExistence type="predicted"/>
<keyword evidence="3" id="KW-1185">Reference proteome</keyword>
<evidence type="ECO:0000313" key="3">
    <source>
        <dbReference type="Proteomes" id="UP000589738"/>
    </source>
</evidence>
<dbReference type="AlphaFoldDB" id="A0A841NHP2"/>
<keyword evidence="1" id="KW-1133">Transmembrane helix</keyword>
<keyword evidence="1" id="KW-0472">Membrane</keyword>
<organism evidence="2 3">
    <name type="scientific">Chryseobacterium shigense</name>
    <dbReference type="NCBI Taxonomy" id="297244"/>
    <lineage>
        <taxon>Bacteria</taxon>
        <taxon>Pseudomonadati</taxon>
        <taxon>Bacteroidota</taxon>
        <taxon>Flavobacteriia</taxon>
        <taxon>Flavobacteriales</taxon>
        <taxon>Weeksellaceae</taxon>
        <taxon>Chryseobacterium group</taxon>
        <taxon>Chryseobacterium</taxon>
    </lineage>
</organism>
<feature type="transmembrane region" description="Helical" evidence="1">
    <location>
        <begin position="69"/>
        <end position="86"/>
    </location>
</feature>
<feature type="transmembrane region" description="Helical" evidence="1">
    <location>
        <begin position="7"/>
        <end position="26"/>
    </location>
</feature>
<dbReference type="RefSeq" id="WP_184158175.1">
    <property type="nucleotide sequence ID" value="NZ_JACHLC010000001.1"/>
</dbReference>